<dbReference type="Gene3D" id="3.30.890.10">
    <property type="entry name" value="Methyl-cpg-binding Protein 2, Chain A"/>
    <property type="match status" value="1"/>
</dbReference>
<evidence type="ECO:0000256" key="2">
    <source>
        <dbReference type="ARBA" id="ARBA00022723"/>
    </source>
</evidence>
<dbReference type="SMART" id="SM00249">
    <property type="entry name" value="PHD"/>
    <property type="match status" value="1"/>
</dbReference>
<dbReference type="PROSITE" id="PS01359">
    <property type="entry name" value="ZF_PHD_1"/>
    <property type="match status" value="1"/>
</dbReference>
<evidence type="ECO:0000259" key="9">
    <source>
        <dbReference type="PROSITE" id="PS50157"/>
    </source>
</evidence>
<protein>
    <recommendedName>
        <fullName evidence="12">PHD finger protein 20-like protein 1</fullName>
    </recommendedName>
</protein>
<dbReference type="SUPFAM" id="SSF54171">
    <property type="entry name" value="DNA-binding domain"/>
    <property type="match status" value="1"/>
</dbReference>
<evidence type="ECO:0000256" key="4">
    <source>
        <dbReference type="ARBA" id="ARBA00022771"/>
    </source>
</evidence>
<comment type="subcellular location">
    <subcellularLocation>
        <location evidence="1">Nucleus</location>
    </subcellularLocation>
</comment>
<evidence type="ECO:0000256" key="5">
    <source>
        <dbReference type="ARBA" id="ARBA00022833"/>
    </source>
</evidence>
<feature type="compositionally biased region" description="Polar residues" evidence="8">
    <location>
        <begin position="567"/>
        <end position="599"/>
    </location>
</feature>
<feature type="region of interest" description="Disordered" evidence="8">
    <location>
        <begin position="1028"/>
        <end position="1054"/>
    </location>
</feature>
<proteinExistence type="predicted"/>
<dbReference type="PROSITE" id="PS50157">
    <property type="entry name" value="ZINC_FINGER_C2H2_2"/>
    <property type="match status" value="1"/>
</dbReference>
<dbReference type="InterPro" id="IPR013083">
    <property type="entry name" value="Znf_RING/FYVE/PHD"/>
</dbReference>
<gene>
    <name evidence="11" type="ORF">PYX00_004362</name>
</gene>
<dbReference type="SMART" id="SM00391">
    <property type="entry name" value="MBD"/>
    <property type="match status" value="1"/>
</dbReference>
<keyword evidence="5" id="KW-0862">Zinc</keyword>
<feature type="compositionally biased region" description="Basic and acidic residues" evidence="8">
    <location>
        <begin position="482"/>
        <end position="495"/>
    </location>
</feature>
<dbReference type="PROSITE" id="PS50982">
    <property type="entry name" value="MBD"/>
    <property type="match status" value="1"/>
</dbReference>
<evidence type="ECO:0000256" key="3">
    <source>
        <dbReference type="ARBA" id="ARBA00022737"/>
    </source>
</evidence>
<feature type="compositionally biased region" description="Low complexity" evidence="8">
    <location>
        <begin position="652"/>
        <end position="666"/>
    </location>
</feature>
<feature type="region of interest" description="Disordered" evidence="8">
    <location>
        <begin position="626"/>
        <end position="689"/>
    </location>
</feature>
<evidence type="ECO:0000259" key="10">
    <source>
        <dbReference type="PROSITE" id="PS50982"/>
    </source>
</evidence>
<keyword evidence="6" id="KW-0539">Nucleus</keyword>
<feature type="compositionally biased region" description="Low complexity" evidence="8">
    <location>
        <begin position="529"/>
        <end position="539"/>
    </location>
</feature>
<feature type="region of interest" description="Disordered" evidence="8">
    <location>
        <begin position="567"/>
        <end position="605"/>
    </location>
</feature>
<evidence type="ECO:0000313" key="11">
    <source>
        <dbReference type="EMBL" id="KAL0276899.1"/>
    </source>
</evidence>
<dbReference type="SMART" id="SM00333">
    <property type="entry name" value="TUDOR"/>
    <property type="match status" value="2"/>
</dbReference>
<evidence type="ECO:0000256" key="1">
    <source>
        <dbReference type="ARBA" id="ARBA00004123"/>
    </source>
</evidence>
<feature type="compositionally biased region" description="Polar residues" evidence="8">
    <location>
        <begin position="516"/>
        <end position="528"/>
    </location>
</feature>
<dbReference type="PANTHER" id="PTHR15856">
    <property type="entry name" value="PHD FINGER PROTEIN 20-RELATED"/>
    <property type="match status" value="1"/>
</dbReference>
<dbReference type="InterPro" id="IPR002999">
    <property type="entry name" value="Tudor"/>
</dbReference>
<dbReference type="AlphaFoldDB" id="A0AAW2I3W2"/>
<feature type="compositionally biased region" description="Basic and acidic residues" evidence="8">
    <location>
        <begin position="1"/>
        <end position="10"/>
    </location>
</feature>
<dbReference type="InterPro" id="IPR043449">
    <property type="entry name" value="PHF20-like"/>
</dbReference>
<evidence type="ECO:0000256" key="6">
    <source>
        <dbReference type="ARBA" id="ARBA00023242"/>
    </source>
</evidence>
<dbReference type="GO" id="GO:0005634">
    <property type="term" value="C:nucleus"/>
    <property type="evidence" value="ECO:0007669"/>
    <property type="project" value="UniProtKB-SubCell"/>
</dbReference>
<dbReference type="CDD" id="cd20386">
    <property type="entry name" value="Tudor_PHF20-like"/>
    <property type="match status" value="1"/>
</dbReference>
<dbReference type="Gene3D" id="2.30.30.140">
    <property type="match status" value="2"/>
</dbReference>
<evidence type="ECO:0000256" key="7">
    <source>
        <dbReference type="PROSITE-ProRule" id="PRU00042"/>
    </source>
</evidence>
<dbReference type="InterPro" id="IPR016197">
    <property type="entry name" value="Chromo-like_dom_sf"/>
</dbReference>
<dbReference type="SUPFAM" id="SSF54160">
    <property type="entry name" value="Chromo domain-like"/>
    <property type="match status" value="1"/>
</dbReference>
<dbReference type="PROSITE" id="PS00028">
    <property type="entry name" value="ZINC_FINGER_C2H2_1"/>
    <property type="match status" value="1"/>
</dbReference>
<dbReference type="InterPro" id="IPR001965">
    <property type="entry name" value="Znf_PHD"/>
</dbReference>
<feature type="region of interest" description="Disordered" evidence="8">
    <location>
        <begin position="463"/>
        <end position="555"/>
    </location>
</feature>
<feature type="region of interest" description="Disordered" evidence="8">
    <location>
        <begin position="712"/>
        <end position="763"/>
    </location>
</feature>
<feature type="compositionally biased region" description="Acidic residues" evidence="8">
    <location>
        <begin position="11"/>
        <end position="23"/>
    </location>
</feature>
<evidence type="ECO:0000256" key="8">
    <source>
        <dbReference type="SAM" id="MobiDB-lite"/>
    </source>
</evidence>
<dbReference type="InterPro" id="IPR001739">
    <property type="entry name" value="Methyl_CpG_DNA-bd"/>
</dbReference>
<keyword evidence="2" id="KW-0479">Metal-binding</keyword>
<dbReference type="GO" id="GO:0006357">
    <property type="term" value="P:regulation of transcription by RNA polymerase II"/>
    <property type="evidence" value="ECO:0007669"/>
    <property type="project" value="TreeGrafter"/>
</dbReference>
<dbReference type="SUPFAM" id="SSF57903">
    <property type="entry name" value="FYVE/PHD zinc finger"/>
    <property type="match status" value="1"/>
</dbReference>
<dbReference type="GO" id="GO:0044545">
    <property type="term" value="C:NSL complex"/>
    <property type="evidence" value="ECO:0007669"/>
    <property type="project" value="TreeGrafter"/>
</dbReference>
<dbReference type="GO" id="GO:0008270">
    <property type="term" value="F:zinc ion binding"/>
    <property type="evidence" value="ECO:0007669"/>
    <property type="project" value="UniProtKB-KW"/>
</dbReference>
<sequence>MSSEGNKIDDGPSEEASSQEENYEGNKSGMSENYDMRDFCPGIKIEAQDFDGKWYPAKVADVDWTENEILVHFENWNSKFDEWIPMDSSRLRSFPKPLVQPLKETVKFVKGEEVLAMWSPYQKYPATIQAVLANDRYDVLFYDGFLKRLKAHKISKADCRMVRTEVRNFSDIGTKEERRERKRKINVAELFHVNKRSKKKGLVHSKTQDMKTYPVNKSRAKSSVKKPLPVPEEKESAGDEAALAKQADQKTPVSSNSSLSRSLVESIPAAVKVNYIDGRTEMWCKQLYQRSEGRSAGKLDIVILNPQGRKFRSRNEIMKYCEENGIIYTHDAFDFSAKGRPKCKPVVQVPAKTEPTPEDTDKMLKKFRRKSQVEEVLTGTPATQLPPVPAESNNYPEDKVFIGDVEVVVENGKFICPVKVCSKHFRRENLLHMHVKHYHPEFSKYLDYTPSVTDLAYMRTVGSLETSDSSPSAPRKTVAAVEKIEKAPVKPEKAKTNSLVSDVSKEASKKSSQKSLEGQSDVRAQSKLSTATTPTSPSTNAVPEPMEEAKPPEQKSISETFQIFKNSTSADTNSQPVVQENKGSCTAETSFDATTDNAESLSSSSIISKAIKHSRLYRQRKEARIRGSFSDHIKRKKYGQDFSRSNYKLGRQQFQPQPTTPSAAQPVIEELSNSNTSSQAFPSPRTPKLQLSISNEASGRWSFRECSVDLGKRSNAPVSNEKDLTVSGSEKGNASANPVTEAPRADGTAVEETEEKSSDSLLKKELRVAARKSSGVKRKRFDSRSGRSRKKKVLFESLVYTKWRDSESRDSDCYRKVYQGSARRVKDKTGYISYLGRKDGVSSDEPNVELSCDLDHTEGTEDSKSPFTVENEKVEKLRRNEIINCLCGITEEDGLMIQCDLCLCWQHGHCMEIYRDADVPDKYICSICKNPFRGRSSMKYVHDQEWLKEGTLPCLSFRSKRDNIIEQRRNILKRSYDLSGSISLLSQVIHSLRVKVNIAEKKDHPKLWLWAKKWIEKKPTRLVEDVKDEKPVETGVSSGKTEGLLPGEEQQLPKVPEPEAPIDSAECRLNLLDHLIHYQTLIDARLSCIESLVAELESMQDDAVDDEGPDRYPRTKATIQMILRDLNTMKKIAAI</sequence>
<feature type="compositionally biased region" description="Polar residues" evidence="8">
    <location>
        <begin position="463"/>
        <end position="472"/>
    </location>
</feature>
<feature type="domain" description="MBD" evidence="10">
    <location>
        <begin position="269"/>
        <end position="340"/>
    </location>
</feature>
<dbReference type="PANTHER" id="PTHR15856:SF51">
    <property type="entry name" value="MBD-R2"/>
    <property type="match status" value="1"/>
</dbReference>
<feature type="region of interest" description="Disordered" evidence="8">
    <location>
        <begin position="1"/>
        <end position="31"/>
    </location>
</feature>
<dbReference type="SUPFAM" id="SSF63748">
    <property type="entry name" value="Tudor/PWWP/MBT"/>
    <property type="match status" value="1"/>
</dbReference>
<dbReference type="Gene3D" id="3.30.40.10">
    <property type="entry name" value="Zinc/RING finger domain, C3HC4 (zinc finger)"/>
    <property type="match status" value="1"/>
</dbReference>
<evidence type="ECO:0008006" key="12">
    <source>
        <dbReference type="Google" id="ProtNLM"/>
    </source>
</evidence>
<keyword evidence="3" id="KW-0677">Repeat</keyword>
<feature type="region of interest" description="Disordered" evidence="8">
    <location>
        <begin position="197"/>
        <end position="261"/>
    </location>
</feature>
<dbReference type="CDD" id="cd20104">
    <property type="entry name" value="MBT_PHF20L1-like"/>
    <property type="match status" value="1"/>
</dbReference>
<dbReference type="InterPro" id="IPR016177">
    <property type="entry name" value="DNA-bd_dom_sf"/>
</dbReference>
<feature type="compositionally biased region" description="Polar residues" evidence="8">
    <location>
        <begin position="671"/>
        <end position="681"/>
    </location>
</feature>
<dbReference type="GO" id="GO:0003677">
    <property type="term" value="F:DNA binding"/>
    <property type="evidence" value="ECO:0007669"/>
    <property type="project" value="InterPro"/>
</dbReference>
<dbReference type="InterPro" id="IPR019786">
    <property type="entry name" value="Zinc_finger_PHD-type_CS"/>
</dbReference>
<dbReference type="EMBL" id="JARGDH010000002">
    <property type="protein sequence ID" value="KAL0276899.1"/>
    <property type="molecule type" value="Genomic_DNA"/>
</dbReference>
<comment type="caution">
    <text evidence="11">The sequence shown here is derived from an EMBL/GenBank/DDBJ whole genome shotgun (WGS) entry which is preliminary data.</text>
</comment>
<dbReference type="InterPro" id="IPR011011">
    <property type="entry name" value="Znf_FYVE_PHD"/>
</dbReference>
<organism evidence="11">
    <name type="scientific">Menopon gallinae</name>
    <name type="common">poultry shaft louse</name>
    <dbReference type="NCBI Taxonomy" id="328185"/>
    <lineage>
        <taxon>Eukaryota</taxon>
        <taxon>Metazoa</taxon>
        <taxon>Ecdysozoa</taxon>
        <taxon>Arthropoda</taxon>
        <taxon>Hexapoda</taxon>
        <taxon>Insecta</taxon>
        <taxon>Pterygota</taxon>
        <taxon>Neoptera</taxon>
        <taxon>Paraneoptera</taxon>
        <taxon>Psocodea</taxon>
        <taxon>Troctomorpha</taxon>
        <taxon>Phthiraptera</taxon>
        <taxon>Amblycera</taxon>
        <taxon>Menoponidae</taxon>
        <taxon>Menopon</taxon>
    </lineage>
</organism>
<feature type="compositionally biased region" description="Polar residues" evidence="8">
    <location>
        <begin position="726"/>
        <end position="738"/>
    </location>
</feature>
<dbReference type="Pfam" id="PF20826">
    <property type="entry name" value="PHD_5"/>
    <property type="match status" value="1"/>
</dbReference>
<reference evidence="11" key="1">
    <citation type="journal article" date="2024" name="Gigascience">
        <title>Chromosome-level genome of the poultry shaft louse Menopon gallinae provides insight into the host-switching and adaptive evolution of parasitic lice.</title>
        <authorList>
            <person name="Xu Y."/>
            <person name="Ma L."/>
            <person name="Liu S."/>
            <person name="Liang Y."/>
            <person name="Liu Q."/>
            <person name="He Z."/>
            <person name="Tian L."/>
            <person name="Duan Y."/>
            <person name="Cai W."/>
            <person name="Li H."/>
            <person name="Song F."/>
        </authorList>
    </citation>
    <scope>NUCLEOTIDE SEQUENCE</scope>
    <source>
        <strain evidence="11">Cailab_2023a</strain>
    </source>
</reference>
<feature type="domain" description="C2H2-type" evidence="9">
    <location>
        <begin position="414"/>
        <end position="439"/>
    </location>
</feature>
<dbReference type="Pfam" id="PF01429">
    <property type="entry name" value="MBD"/>
    <property type="match status" value="1"/>
</dbReference>
<dbReference type="InterPro" id="IPR013087">
    <property type="entry name" value="Znf_C2H2_type"/>
</dbReference>
<name>A0AAW2I3W2_9NEOP</name>
<accession>A0AAW2I3W2</accession>
<keyword evidence="4 7" id="KW-0863">Zinc-finger</keyword>